<evidence type="ECO:0000256" key="7">
    <source>
        <dbReference type="HAMAP-Rule" id="MF_00083"/>
    </source>
</evidence>
<dbReference type="InterPro" id="IPR018171">
    <property type="entry name" value="Pept_tRNA_hydro_CS"/>
</dbReference>
<dbReference type="PROSITE" id="PS01195">
    <property type="entry name" value="PEPT_TRNA_HYDROL_1"/>
    <property type="match status" value="1"/>
</dbReference>
<evidence type="ECO:0000256" key="3">
    <source>
        <dbReference type="ARBA" id="ARBA00022801"/>
    </source>
</evidence>
<evidence type="ECO:0000256" key="6">
    <source>
        <dbReference type="ARBA" id="ARBA00050038"/>
    </source>
</evidence>
<keyword evidence="11" id="KW-1185">Reference proteome</keyword>
<dbReference type="EC" id="3.1.1.29" evidence="1 7"/>
<reference evidence="10 11" key="1">
    <citation type="submission" date="2019-10" db="EMBL/GenBank/DDBJ databases">
        <title>New genus of Silvanigrellaceae.</title>
        <authorList>
            <person name="Pitt A."/>
            <person name="Hahn M.W."/>
        </authorList>
    </citation>
    <scope>NUCLEOTIDE SEQUENCE [LARGE SCALE GENOMIC DNA]</scope>
    <source>
        <strain evidence="10 11">33A1-SZDP</strain>
    </source>
</reference>
<dbReference type="Gene3D" id="3.40.50.1470">
    <property type="entry name" value="Peptidyl-tRNA hydrolase"/>
    <property type="match status" value="1"/>
</dbReference>
<dbReference type="Pfam" id="PF01195">
    <property type="entry name" value="Pept_tRNA_hydro"/>
    <property type="match status" value="1"/>
</dbReference>
<evidence type="ECO:0000256" key="2">
    <source>
        <dbReference type="ARBA" id="ARBA00022555"/>
    </source>
</evidence>
<evidence type="ECO:0000256" key="1">
    <source>
        <dbReference type="ARBA" id="ARBA00013260"/>
    </source>
</evidence>
<feature type="binding site" evidence="7">
    <location>
        <position position="66"/>
    </location>
    <ligand>
        <name>tRNA</name>
        <dbReference type="ChEBI" id="CHEBI:17843"/>
    </ligand>
</feature>
<organism evidence="10 11">
    <name type="scientific">Fluviispira multicolorata</name>
    <dbReference type="NCBI Taxonomy" id="2654512"/>
    <lineage>
        <taxon>Bacteria</taxon>
        <taxon>Pseudomonadati</taxon>
        <taxon>Bdellovibrionota</taxon>
        <taxon>Oligoflexia</taxon>
        <taxon>Silvanigrellales</taxon>
        <taxon>Silvanigrellaceae</taxon>
        <taxon>Fluviispira</taxon>
    </lineage>
</organism>
<comment type="subunit">
    <text evidence="7">Monomer.</text>
</comment>
<feature type="active site" description="Proton acceptor" evidence="7">
    <location>
        <position position="21"/>
    </location>
</feature>
<dbReference type="EMBL" id="WFLN01000012">
    <property type="protein sequence ID" value="KAB8027411.1"/>
    <property type="molecule type" value="Genomic_DNA"/>
</dbReference>
<keyword evidence="3 7" id="KW-0378">Hydrolase</keyword>
<dbReference type="AlphaFoldDB" id="A0A833JA83"/>
<dbReference type="GO" id="GO:0072344">
    <property type="term" value="P:rescue of stalled ribosome"/>
    <property type="evidence" value="ECO:0007669"/>
    <property type="project" value="UniProtKB-UniRule"/>
</dbReference>
<dbReference type="Proteomes" id="UP000442694">
    <property type="component" value="Unassembled WGS sequence"/>
</dbReference>
<keyword evidence="7" id="KW-0963">Cytoplasm</keyword>
<comment type="similarity">
    <text evidence="5 7 9">Belongs to the PTH family.</text>
</comment>
<feature type="site" description="Stabilizes the basic form of H active site to accept a proton" evidence="7">
    <location>
        <position position="93"/>
    </location>
</feature>
<dbReference type="InterPro" id="IPR036416">
    <property type="entry name" value="Pept_tRNA_hydro_sf"/>
</dbReference>
<dbReference type="GO" id="GO:0005737">
    <property type="term" value="C:cytoplasm"/>
    <property type="evidence" value="ECO:0007669"/>
    <property type="project" value="UniProtKB-SubCell"/>
</dbReference>
<comment type="caution">
    <text evidence="10">The sequence shown here is derived from an EMBL/GenBank/DDBJ whole genome shotgun (WGS) entry which is preliminary data.</text>
</comment>
<protein>
    <recommendedName>
        <fullName evidence="6 7">Peptidyl-tRNA hydrolase</fullName>
        <shortName evidence="7">Pth</shortName>
        <ecNumber evidence="1 7">3.1.1.29</ecNumber>
    </recommendedName>
</protein>
<dbReference type="InterPro" id="IPR001328">
    <property type="entry name" value="Pept_tRNA_hydro"/>
</dbReference>
<evidence type="ECO:0000313" key="10">
    <source>
        <dbReference type="EMBL" id="KAB8027411.1"/>
    </source>
</evidence>
<dbReference type="GO" id="GO:0000049">
    <property type="term" value="F:tRNA binding"/>
    <property type="evidence" value="ECO:0007669"/>
    <property type="project" value="UniProtKB-UniRule"/>
</dbReference>
<proteinExistence type="inferred from homology"/>
<dbReference type="SUPFAM" id="SSF53178">
    <property type="entry name" value="Peptidyl-tRNA hydrolase-like"/>
    <property type="match status" value="1"/>
</dbReference>
<comment type="catalytic activity">
    <reaction evidence="7 8">
        <text>an N-acyl-L-alpha-aminoacyl-tRNA + H2O = an N-acyl-L-amino acid + a tRNA + H(+)</text>
        <dbReference type="Rhea" id="RHEA:54448"/>
        <dbReference type="Rhea" id="RHEA-COMP:10123"/>
        <dbReference type="Rhea" id="RHEA-COMP:13883"/>
        <dbReference type="ChEBI" id="CHEBI:15377"/>
        <dbReference type="ChEBI" id="CHEBI:15378"/>
        <dbReference type="ChEBI" id="CHEBI:59874"/>
        <dbReference type="ChEBI" id="CHEBI:78442"/>
        <dbReference type="ChEBI" id="CHEBI:138191"/>
        <dbReference type="EC" id="3.1.1.29"/>
    </reaction>
</comment>
<feature type="binding site" evidence="7">
    <location>
        <position position="16"/>
    </location>
    <ligand>
        <name>tRNA</name>
        <dbReference type="ChEBI" id="CHEBI:17843"/>
    </ligand>
</feature>
<evidence type="ECO:0000256" key="9">
    <source>
        <dbReference type="RuleBase" id="RU004320"/>
    </source>
</evidence>
<keyword evidence="4 7" id="KW-0694">RNA-binding</keyword>
<comment type="function">
    <text evidence="7">Hydrolyzes ribosome-free peptidyl-tRNAs (with 1 or more amino acids incorporated), which drop off the ribosome during protein synthesis, or as a result of ribosome stalling.</text>
</comment>
<evidence type="ECO:0000313" key="11">
    <source>
        <dbReference type="Proteomes" id="UP000442694"/>
    </source>
</evidence>
<accession>A0A833JA83</accession>
<dbReference type="GO" id="GO:0004045">
    <property type="term" value="F:peptidyl-tRNA hydrolase activity"/>
    <property type="evidence" value="ECO:0007669"/>
    <property type="project" value="UniProtKB-UniRule"/>
</dbReference>
<comment type="function">
    <text evidence="7">Catalyzes the release of premature peptidyl moieties from peptidyl-tRNA molecules trapped in stalled 50S ribosomal subunits, and thus maintains levels of free tRNAs and 50S ribosomes.</text>
</comment>
<name>A0A833JA83_9BACT</name>
<dbReference type="GO" id="GO:0006515">
    <property type="term" value="P:protein quality control for misfolded or incompletely synthesized proteins"/>
    <property type="evidence" value="ECO:0007669"/>
    <property type="project" value="UniProtKB-UniRule"/>
</dbReference>
<feature type="site" description="Discriminates between blocked and unblocked aminoacyl-tRNA" evidence="7">
    <location>
        <position position="11"/>
    </location>
</feature>
<dbReference type="NCBIfam" id="TIGR00447">
    <property type="entry name" value="pth"/>
    <property type="match status" value="1"/>
</dbReference>
<keyword evidence="2 7" id="KW-0820">tRNA-binding</keyword>
<feature type="binding site" evidence="7">
    <location>
        <position position="68"/>
    </location>
    <ligand>
        <name>tRNA</name>
        <dbReference type="ChEBI" id="CHEBI:17843"/>
    </ligand>
</feature>
<sequence length="186" mass="20955">MRVFIIVGLGNPGNQYENTRHNIGFMLIDKIASESGVFLSQNRFGAQTARTTWEGYDVFLVKPQGYMNLSGDSVQQILNFFKISEQNLIVIFDDLDQSQGAVKTRLGGGHGGHNGIRDILAKTGFEKFYRVKIGIGKPEHKSSTANWVLGKFTSQENEYLEKESFPLAKSRIVDILRQLKKKNIKN</sequence>
<gene>
    <name evidence="7" type="primary">pth</name>
    <name evidence="10" type="ORF">GCL57_14540</name>
</gene>
<dbReference type="CDD" id="cd00462">
    <property type="entry name" value="PTH"/>
    <property type="match status" value="1"/>
</dbReference>
<evidence type="ECO:0000256" key="5">
    <source>
        <dbReference type="ARBA" id="ARBA00038063"/>
    </source>
</evidence>
<dbReference type="FunFam" id="3.40.50.1470:FF:000001">
    <property type="entry name" value="Peptidyl-tRNA hydrolase"/>
    <property type="match status" value="1"/>
</dbReference>
<dbReference type="PANTHER" id="PTHR17224">
    <property type="entry name" value="PEPTIDYL-TRNA HYDROLASE"/>
    <property type="match status" value="1"/>
</dbReference>
<dbReference type="PANTHER" id="PTHR17224:SF1">
    <property type="entry name" value="PEPTIDYL-TRNA HYDROLASE"/>
    <property type="match status" value="1"/>
</dbReference>
<dbReference type="PROSITE" id="PS01196">
    <property type="entry name" value="PEPT_TRNA_HYDROL_2"/>
    <property type="match status" value="1"/>
</dbReference>
<evidence type="ECO:0000256" key="8">
    <source>
        <dbReference type="RuleBase" id="RU000673"/>
    </source>
</evidence>
<evidence type="ECO:0000256" key="4">
    <source>
        <dbReference type="ARBA" id="ARBA00022884"/>
    </source>
</evidence>
<dbReference type="HAMAP" id="MF_00083">
    <property type="entry name" value="Pept_tRNA_hydro_bact"/>
    <property type="match status" value="1"/>
</dbReference>
<feature type="binding site" evidence="7">
    <location>
        <position position="114"/>
    </location>
    <ligand>
        <name>tRNA</name>
        <dbReference type="ChEBI" id="CHEBI:17843"/>
    </ligand>
</feature>
<comment type="subcellular location">
    <subcellularLocation>
        <location evidence="7">Cytoplasm</location>
    </subcellularLocation>
</comment>